<dbReference type="Pfam" id="PF13687">
    <property type="entry name" value="DUF4153"/>
    <property type="match status" value="1"/>
</dbReference>
<keyword evidence="1" id="KW-0472">Membrane</keyword>
<dbReference type="EMBL" id="PFOB01000028">
    <property type="protein sequence ID" value="PIZ63224.1"/>
    <property type="molecule type" value="Genomic_DNA"/>
</dbReference>
<feature type="transmembrane region" description="Helical" evidence="1">
    <location>
        <begin position="35"/>
        <end position="54"/>
    </location>
</feature>
<feature type="transmembrane region" description="Helical" evidence="1">
    <location>
        <begin position="368"/>
        <end position="387"/>
    </location>
</feature>
<dbReference type="InterPro" id="IPR025291">
    <property type="entry name" value="DUF4153"/>
</dbReference>
<keyword evidence="1" id="KW-1133">Transmembrane helix</keyword>
<evidence type="ECO:0000256" key="1">
    <source>
        <dbReference type="SAM" id="Phobius"/>
    </source>
</evidence>
<reference evidence="3" key="1">
    <citation type="submission" date="2017-09" db="EMBL/GenBank/DDBJ databases">
        <title>Depth-based differentiation of microbial function through sediment-hosted aquifers and enrichment of novel symbionts in the deep terrestrial subsurface.</title>
        <authorList>
            <person name="Probst A.J."/>
            <person name="Ladd B."/>
            <person name="Jarett J.K."/>
            <person name="Geller-Mcgrath D.E."/>
            <person name="Sieber C.M.K."/>
            <person name="Emerson J.B."/>
            <person name="Anantharaman K."/>
            <person name="Thomas B.C."/>
            <person name="Malmstrom R."/>
            <person name="Stieglmeier M."/>
            <person name="Klingl A."/>
            <person name="Woyke T."/>
            <person name="Ryan C.M."/>
            <person name="Banfield J.F."/>
        </authorList>
    </citation>
    <scope>NUCLEOTIDE SEQUENCE [LARGE SCALE GENOMIC DNA]</scope>
</reference>
<keyword evidence="1" id="KW-0812">Transmembrane</keyword>
<evidence type="ECO:0000313" key="2">
    <source>
        <dbReference type="EMBL" id="PIZ63224.1"/>
    </source>
</evidence>
<accession>A0A2M7TZG6</accession>
<feature type="transmembrane region" description="Helical" evidence="1">
    <location>
        <begin position="241"/>
        <end position="259"/>
    </location>
</feature>
<feature type="transmembrane region" description="Helical" evidence="1">
    <location>
        <begin position="341"/>
        <end position="361"/>
    </location>
</feature>
<feature type="transmembrane region" description="Helical" evidence="1">
    <location>
        <begin position="12"/>
        <end position="29"/>
    </location>
</feature>
<feature type="transmembrane region" description="Helical" evidence="1">
    <location>
        <begin position="94"/>
        <end position="122"/>
    </location>
</feature>
<dbReference type="AlphaFoldDB" id="A0A2M7TZG6"/>
<feature type="transmembrane region" description="Helical" evidence="1">
    <location>
        <begin position="142"/>
        <end position="163"/>
    </location>
</feature>
<feature type="transmembrane region" description="Helical" evidence="1">
    <location>
        <begin position="66"/>
        <end position="88"/>
    </location>
</feature>
<feature type="transmembrane region" description="Helical" evidence="1">
    <location>
        <begin position="308"/>
        <end position="329"/>
    </location>
</feature>
<comment type="caution">
    <text evidence="2">The sequence shown here is derived from an EMBL/GenBank/DDBJ whole genome shotgun (WGS) entry which is preliminary data.</text>
</comment>
<feature type="transmembrane region" description="Helical" evidence="1">
    <location>
        <begin position="279"/>
        <end position="296"/>
    </location>
</feature>
<organism evidence="2 3">
    <name type="scientific">Candidatus Roizmanbacteria bacterium CG_4_10_14_0_2_um_filter_39_13</name>
    <dbReference type="NCBI Taxonomy" id="1974825"/>
    <lineage>
        <taxon>Bacteria</taxon>
        <taxon>Candidatus Roizmaniibacteriota</taxon>
    </lineage>
</organism>
<feature type="transmembrane region" description="Helical" evidence="1">
    <location>
        <begin position="183"/>
        <end position="209"/>
    </location>
</feature>
<gene>
    <name evidence="2" type="ORF">COY16_02500</name>
</gene>
<name>A0A2M7TZG6_9BACT</name>
<dbReference type="Proteomes" id="UP000228503">
    <property type="component" value="Unassembled WGS sequence"/>
</dbReference>
<evidence type="ECO:0000313" key="3">
    <source>
        <dbReference type="Proteomes" id="UP000228503"/>
    </source>
</evidence>
<proteinExistence type="predicted"/>
<sequence>MQKILSFVEHKHVWYISVLAAFIVVVSVFSGNPAYFPSAGIALSLFTLATLTFITREKRDWFSTSLFLLSVCTSAYICILANPFSIFLNIATSIFLISVVALGDISLTNVIFSPIITGLATLQSNSDYAPKKIKQIHLPEQFITSLIITFIILFIMVPLLSEVNLIFENLVRSVMQMLYIENIITWIFNTNYFLVIFRAVIFGLLVFFLPRFVTVINAPPSKKEVFSSFPSLFKALTIPKFAVISVLLTFFVTQIQLYFATDERLIELGYTNSMQTREVFAQLAVVALIVFILIYNDKHETYKSKLTTYILIVQGFFLTAMAFFSDYSYIASWGFTHKRLYGLAFVVWIVGLFGLFTYKYVRRTSAALFVKLAVILIGVIITSINIVNFDELIVNANKVSTPEGIDYSYMAHYTYDSSSYEKLAFQIRDTVKENMNSLDNEANNSVQWNTLNNYENSARVISFRSQNMVEKYFSEDDRFDWRHFNLSEYRFAVRVKGDTVDKIQEATNEILNMLMMRSHNNIDAMESASNANPTVVQKPLTTIELKYVPEELLQENFELRSTTTNQVILQGSFDGKSIFRTLLYPGEYAITVYTSQFDQETGSYVPFKTIHVQISQQMIDTGFIIIAFQ</sequence>
<protein>
    <submittedName>
        <fullName evidence="2">Uncharacterized protein</fullName>
    </submittedName>
</protein>